<reference evidence="3" key="1">
    <citation type="submission" date="2021-01" db="UniProtKB">
        <authorList>
            <consortium name="EnsemblMetazoa"/>
        </authorList>
    </citation>
    <scope>IDENTIFICATION</scope>
</reference>
<name>A0A7M5WXN8_9CNID</name>
<keyword evidence="4" id="KW-1185">Reference proteome</keyword>
<evidence type="ECO:0000256" key="1">
    <source>
        <dbReference type="ARBA" id="ARBA00007099"/>
    </source>
</evidence>
<evidence type="ECO:0000313" key="3">
    <source>
        <dbReference type="EnsemblMetazoa" id="CLYHEMP014739.5"/>
    </source>
</evidence>
<dbReference type="PANTHER" id="PTHR13225">
    <property type="entry name" value="MISEXPRESSION SUPPRESSOR OF RAS 6"/>
    <property type="match status" value="1"/>
</dbReference>
<keyword evidence="2" id="KW-0472">Membrane</keyword>
<dbReference type="InterPro" id="IPR024131">
    <property type="entry name" value="UPF0489"/>
</dbReference>
<dbReference type="Proteomes" id="UP000594262">
    <property type="component" value="Unplaced"/>
</dbReference>
<proteinExistence type="inferred from homology"/>
<evidence type="ECO:0000313" key="4">
    <source>
        <dbReference type="Proteomes" id="UP000594262"/>
    </source>
</evidence>
<dbReference type="PANTHER" id="PTHR13225:SF3">
    <property type="entry name" value="UPF0489 PROTEIN C5ORF22"/>
    <property type="match status" value="1"/>
</dbReference>
<accession>A0A7M5WXN8</accession>
<protein>
    <submittedName>
        <fullName evidence="3">Uncharacterized protein</fullName>
    </submittedName>
</protein>
<keyword evidence="2" id="KW-0812">Transmembrane</keyword>
<dbReference type="Pfam" id="PF12640">
    <property type="entry name" value="UPF0489"/>
    <property type="match status" value="1"/>
</dbReference>
<dbReference type="GeneID" id="136798076"/>
<sequence>MAPISTSIHRYIKVNDNELPIKQLKRGQQKQQDNTMRKSKRNKIIALSIIVMLLIYVFLAGAPHLMHDEEEPIRPYEERYRDLKMSALHGRDVPVVIVDQHQEVIPYWYKAIVEGLIQAKGNTIIHIDAHSDTASPSLLNKLKYFQHNKVRLERDFLPLMESNDRFIFSSIYEGFVDRVIWVKPSWLKNNQTYHTKGFVGTTKIKGLKGDVACTCERPLRNGYVAGGMYDCIRENPWNVLNATTIPLTDCKKLRNFAFIEISESNFIEDITFKKTLSVFVDIDEDYFGCESGVENFIEHGVSLKTQKVLDAILPELYSPKNSEDETDLNQKLKEMFHKISDMFLYLHLKSEPKDTRAVRQKLNDAITSMTGKYFLKPTALPEFVIFLLTLSPKQIDSLSKIHFCLSSSQRLLGKDQQTEFSVCHGNVFPNSRFVKEFHIGTEADLYKRGEKLSDILQYIRQTVRPRFYTIARSLRDGYVVRDQQREIEKLVMRAIDKVELNTGRRRKTIYDPFLLFGRKGWIS</sequence>
<keyword evidence="2" id="KW-1133">Transmembrane helix</keyword>
<dbReference type="AlphaFoldDB" id="A0A7M5WXN8"/>
<feature type="transmembrane region" description="Helical" evidence="2">
    <location>
        <begin position="44"/>
        <end position="66"/>
    </location>
</feature>
<dbReference type="OrthoDB" id="1935339at2759"/>
<dbReference type="EnsemblMetazoa" id="CLYHEMT014739.5">
    <property type="protein sequence ID" value="CLYHEMP014739.5"/>
    <property type="gene ID" value="CLYHEMG014739"/>
</dbReference>
<comment type="similarity">
    <text evidence="1">Belongs to the UPF0489 family.</text>
</comment>
<evidence type="ECO:0000256" key="2">
    <source>
        <dbReference type="SAM" id="Phobius"/>
    </source>
</evidence>
<organism evidence="3 4">
    <name type="scientific">Clytia hemisphaerica</name>
    <dbReference type="NCBI Taxonomy" id="252671"/>
    <lineage>
        <taxon>Eukaryota</taxon>
        <taxon>Metazoa</taxon>
        <taxon>Cnidaria</taxon>
        <taxon>Hydrozoa</taxon>
        <taxon>Hydroidolina</taxon>
        <taxon>Leptothecata</taxon>
        <taxon>Obeliida</taxon>
        <taxon>Clytiidae</taxon>
        <taxon>Clytia</taxon>
    </lineage>
</organism>
<dbReference type="RefSeq" id="XP_066910767.1">
    <property type="nucleotide sequence ID" value="XM_067054666.1"/>
</dbReference>